<evidence type="ECO:0000313" key="3">
    <source>
        <dbReference type="Proteomes" id="UP000191931"/>
    </source>
</evidence>
<keyword evidence="1" id="KW-1133">Transmembrane helix</keyword>
<reference evidence="2 3" key="1">
    <citation type="submission" date="2017-03" db="EMBL/GenBank/DDBJ databases">
        <authorList>
            <person name="Afonso C.L."/>
            <person name="Miller P.J."/>
            <person name="Scott M.A."/>
            <person name="Spackman E."/>
            <person name="Goraichik I."/>
            <person name="Dimitrov K.M."/>
            <person name="Suarez D.L."/>
            <person name="Swayne D.E."/>
        </authorList>
    </citation>
    <scope>NUCLEOTIDE SEQUENCE [LARGE SCALE GENOMIC DNA]</scope>
    <source>
        <strain evidence="2">PRJEB14757</strain>
    </source>
</reference>
<organism evidence="2 3">
    <name type="scientific">Desulfamplus magnetovallimortis</name>
    <dbReference type="NCBI Taxonomy" id="1246637"/>
    <lineage>
        <taxon>Bacteria</taxon>
        <taxon>Pseudomonadati</taxon>
        <taxon>Thermodesulfobacteriota</taxon>
        <taxon>Desulfobacteria</taxon>
        <taxon>Desulfobacterales</taxon>
        <taxon>Desulfobacteraceae</taxon>
        <taxon>Desulfamplus</taxon>
    </lineage>
</organism>
<dbReference type="EMBL" id="FWEV01000341">
    <property type="protein sequence ID" value="SLM33199.1"/>
    <property type="molecule type" value="Genomic_DNA"/>
</dbReference>
<protein>
    <submittedName>
        <fullName evidence="2">Uncharacterized protein</fullName>
    </submittedName>
</protein>
<dbReference type="Proteomes" id="UP000191931">
    <property type="component" value="Unassembled WGS sequence"/>
</dbReference>
<accession>A0A1W1HL45</accession>
<gene>
    <name evidence="2" type="ORF">MTBBW1_940018</name>
</gene>
<dbReference type="AlphaFoldDB" id="A0A1W1HL45"/>
<evidence type="ECO:0000313" key="2">
    <source>
        <dbReference type="EMBL" id="SLM33199.1"/>
    </source>
</evidence>
<evidence type="ECO:0000256" key="1">
    <source>
        <dbReference type="SAM" id="Phobius"/>
    </source>
</evidence>
<feature type="transmembrane region" description="Helical" evidence="1">
    <location>
        <begin position="16"/>
        <end position="33"/>
    </location>
</feature>
<dbReference type="STRING" id="1246637.MTBBW1_940018"/>
<keyword evidence="1" id="KW-0472">Membrane</keyword>
<keyword evidence="1" id="KW-0812">Transmembrane</keyword>
<sequence length="95" mass="11279">MWQMELPWPLYESPRISSFFSGISCFVVARWFCHGRYLKLIPKNWGMFHFPLYTFVIRIPFFKGFTSEKCKLILDEIKDAKIGDCKFSVAVFILL</sequence>
<name>A0A1W1HL45_9BACT</name>
<keyword evidence="3" id="KW-1185">Reference proteome</keyword>
<proteinExistence type="predicted"/>